<dbReference type="InterPro" id="IPR019533">
    <property type="entry name" value="Peptidase_S26"/>
</dbReference>
<dbReference type="PANTHER" id="PTHR43390">
    <property type="entry name" value="SIGNAL PEPTIDASE I"/>
    <property type="match status" value="1"/>
</dbReference>
<dbReference type="GO" id="GO:0016020">
    <property type="term" value="C:membrane"/>
    <property type="evidence" value="ECO:0007669"/>
    <property type="project" value="UniProtKB-SubCell"/>
</dbReference>
<keyword evidence="10" id="KW-1185">Reference proteome</keyword>
<dbReference type="RefSeq" id="WP_194449365.1">
    <property type="nucleotide sequence ID" value="NZ_CP063849.1"/>
</dbReference>
<dbReference type="EC" id="3.4.21.89" evidence="3 7"/>
<organism evidence="9 10">
    <name type="scientific">Paludibaculum fermentans</name>
    <dbReference type="NCBI Taxonomy" id="1473598"/>
    <lineage>
        <taxon>Bacteria</taxon>
        <taxon>Pseudomonadati</taxon>
        <taxon>Acidobacteriota</taxon>
        <taxon>Terriglobia</taxon>
        <taxon>Bryobacterales</taxon>
        <taxon>Bryobacteraceae</taxon>
        <taxon>Paludibaculum</taxon>
    </lineage>
</organism>
<comment type="similarity">
    <text evidence="2 7">Belongs to the peptidase S26 family.</text>
</comment>
<name>A0A7S7SKG1_PALFE</name>
<feature type="active site" evidence="6">
    <location>
        <position position="40"/>
    </location>
</feature>
<evidence type="ECO:0000256" key="6">
    <source>
        <dbReference type="PIRSR" id="PIRSR600223-1"/>
    </source>
</evidence>
<dbReference type="KEGG" id="pfer:IRI77_33945"/>
<reference evidence="9 10" key="1">
    <citation type="submission" date="2020-10" db="EMBL/GenBank/DDBJ databases">
        <title>Complete genome sequence of Paludibaculum fermentans P105T, a facultatively anaerobic acidobacterium capable of dissimilatory Fe(III) reduction.</title>
        <authorList>
            <person name="Dedysh S.N."/>
            <person name="Beletsky A.V."/>
            <person name="Kulichevskaya I.S."/>
            <person name="Mardanov A.V."/>
            <person name="Ravin N.V."/>
        </authorList>
    </citation>
    <scope>NUCLEOTIDE SEQUENCE [LARGE SCALE GENOMIC DNA]</scope>
    <source>
        <strain evidence="9 10">P105</strain>
    </source>
</reference>
<keyword evidence="7" id="KW-0645">Protease</keyword>
<evidence type="ECO:0000256" key="3">
    <source>
        <dbReference type="ARBA" id="ARBA00013208"/>
    </source>
</evidence>
<keyword evidence="5 7" id="KW-0378">Hydrolase</keyword>
<dbReference type="PROSITE" id="PS51318">
    <property type="entry name" value="TAT"/>
    <property type="match status" value="1"/>
</dbReference>
<accession>A0A7S7SKG1</accession>
<evidence type="ECO:0000256" key="1">
    <source>
        <dbReference type="ARBA" id="ARBA00000677"/>
    </source>
</evidence>
<feature type="domain" description="Peptidase S26" evidence="8">
    <location>
        <begin position="13"/>
        <end position="188"/>
    </location>
</feature>
<evidence type="ECO:0000313" key="10">
    <source>
        <dbReference type="Proteomes" id="UP000593892"/>
    </source>
</evidence>
<dbReference type="NCBIfam" id="TIGR02227">
    <property type="entry name" value="sigpep_I_bact"/>
    <property type="match status" value="1"/>
</dbReference>
<dbReference type="PANTHER" id="PTHR43390:SF1">
    <property type="entry name" value="CHLOROPLAST PROCESSING PEPTIDASE"/>
    <property type="match status" value="1"/>
</dbReference>
<dbReference type="PRINTS" id="PR00727">
    <property type="entry name" value="LEADERPTASE"/>
</dbReference>
<dbReference type="EMBL" id="CP063849">
    <property type="protein sequence ID" value="QOY87698.1"/>
    <property type="molecule type" value="Genomic_DNA"/>
</dbReference>
<dbReference type="Gene3D" id="2.10.109.10">
    <property type="entry name" value="Umud Fragment, subunit A"/>
    <property type="match status" value="1"/>
</dbReference>
<dbReference type="AlphaFoldDB" id="A0A7S7SKG1"/>
<dbReference type="CDD" id="cd06530">
    <property type="entry name" value="S26_SPase_I"/>
    <property type="match status" value="1"/>
</dbReference>
<gene>
    <name evidence="9" type="primary">lepB</name>
    <name evidence="9" type="ORF">IRI77_33945</name>
</gene>
<dbReference type="InterPro" id="IPR019758">
    <property type="entry name" value="Pept_S26A_signal_pept_1_CS"/>
</dbReference>
<dbReference type="PROSITE" id="PS00761">
    <property type="entry name" value="SPASE_I_3"/>
    <property type="match status" value="1"/>
</dbReference>
<dbReference type="InterPro" id="IPR019757">
    <property type="entry name" value="Pept_S26A_signal_pept_1_Lys-AS"/>
</dbReference>
<evidence type="ECO:0000256" key="5">
    <source>
        <dbReference type="ARBA" id="ARBA00022801"/>
    </source>
</evidence>
<evidence type="ECO:0000259" key="8">
    <source>
        <dbReference type="Pfam" id="PF10502"/>
    </source>
</evidence>
<evidence type="ECO:0000256" key="7">
    <source>
        <dbReference type="RuleBase" id="RU362042"/>
    </source>
</evidence>
<dbReference type="GO" id="GO:0004252">
    <property type="term" value="F:serine-type endopeptidase activity"/>
    <property type="evidence" value="ECO:0007669"/>
    <property type="project" value="InterPro"/>
</dbReference>
<dbReference type="GO" id="GO:0006465">
    <property type="term" value="P:signal peptide processing"/>
    <property type="evidence" value="ECO:0007669"/>
    <property type="project" value="InterPro"/>
</dbReference>
<dbReference type="Pfam" id="PF10502">
    <property type="entry name" value="Peptidase_S26"/>
    <property type="match status" value="1"/>
</dbReference>
<dbReference type="GO" id="GO:0009003">
    <property type="term" value="F:signal peptidase activity"/>
    <property type="evidence" value="ECO:0007669"/>
    <property type="project" value="UniProtKB-EC"/>
</dbReference>
<dbReference type="SUPFAM" id="SSF51306">
    <property type="entry name" value="LexA/Signal peptidase"/>
    <property type="match status" value="1"/>
</dbReference>
<evidence type="ECO:0000256" key="4">
    <source>
        <dbReference type="ARBA" id="ARBA00019232"/>
    </source>
</evidence>
<proteinExistence type="inferred from homology"/>
<feature type="active site" evidence="6">
    <location>
        <position position="80"/>
    </location>
</feature>
<comment type="catalytic activity">
    <reaction evidence="1 7">
        <text>Cleavage of hydrophobic, N-terminal signal or leader sequences from secreted and periplasmic proteins.</text>
        <dbReference type="EC" id="3.4.21.89"/>
    </reaction>
</comment>
<dbReference type="InterPro" id="IPR006311">
    <property type="entry name" value="TAT_signal"/>
</dbReference>
<evidence type="ECO:0000256" key="2">
    <source>
        <dbReference type="ARBA" id="ARBA00009370"/>
    </source>
</evidence>
<dbReference type="Proteomes" id="UP000593892">
    <property type="component" value="Chromosome"/>
</dbReference>
<evidence type="ECO:0000313" key="9">
    <source>
        <dbReference type="EMBL" id="QOY87698.1"/>
    </source>
</evidence>
<dbReference type="InterPro" id="IPR036286">
    <property type="entry name" value="LexA/Signal_pep-like_sf"/>
</dbReference>
<comment type="subcellular location">
    <subcellularLocation>
        <location evidence="7">Membrane</location>
        <topology evidence="7">Single-pass type II membrane protein</topology>
    </subcellularLocation>
</comment>
<dbReference type="PROSITE" id="PS00760">
    <property type="entry name" value="SPASE_I_2"/>
    <property type="match status" value="1"/>
</dbReference>
<sequence length="206" mass="22828">MPFFESPFTRRTLLLGGCAAAVLLLATPFVARAFVVPGASMESTILVGDHLIVGRLHSPPRLGDLVSFHPPQSPEQSFIKRVAGLPGDRLHFVNKVLFRNGEAVNEPYVQHSTSFVDPYRDNFPSEPNFPLPDSGKKMLAEHLVNGEIVVPAGCYFVLGDNRDNSLDSRYWGFVSETALQGTPLMVYWSKDPNGGTRWSRTFQPLK</sequence>
<protein>
    <recommendedName>
        <fullName evidence="4 7">Signal peptidase I</fullName>
        <ecNumber evidence="3 7">3.4.21.89</ecNumber>
    </recommendedName>
</protein>
<dbReference type="InterPro" id="IPR000223">
    <property type="entry name" value="Pept_S26A_signal_pept_1"/>
</dbReference>